<evidence type="ECO:0000259" key="16">
    <source>
        <dbReference type="Pfam" id="PF07687"/>
    </source>
</evidence>
<evidence type="ECO:0000256" key="14">
    <source>
        <dbReference type="ARBA" id="ARBA00051301"/>
    </source>
</evidence>
<dbReference type="NCBIfam" id="TIGR01246">
    <property type="entry name" value="dapE_proteo"/>
    <property type="match status" value="1"/>
</dbReference>
<dbReference type="InterPro" id="IPR036264">
    <property type="entry name" value="Bact_exopeptidase_dim_dom"/>
</dbReference>
<evidence type="ECO:0000313" key="17">
    <source>
        <dbReference type="EMBL" id="AKQ33397.1"/>
    </source>
</evidence>
<keyword evidence="12 15" id="KW-0170">Cobalt</keyword>
<keyword evidence="9 15" id="KW-0862">Zinc</keyword>
<evidence type="ECO:0000256" key="6">
    <source>
        <dbReference type="ARBA" id="ARBA00022605"/>
    </source>
</evidence>
<dbReference type="SUPFAM" id="SSF53187">
    <property type="entry name" value="Zn-dependent exopeptidases"/>
    <property type="match status" value="1"/>
</dbReference>
<dbReference type="InterPro" id="IPR002933">
    <property type="entry name" value="Peptidase_M20"/>
</dbReference>
<feature type="binding site" evidence="15">
    <location>
        <position position="66"/>
    </location>
    <ligand>
        <name>Zn(2+)</name>
        <dbReference type="ChEBI" id="CHEBI:29105"/>
        <label>1</label>
    </ligand>
</feature>
<feature type="domain" description="Peptidase M20 dimerisation" evidence="16">
    <location>
        <begin position="175"/>
        <end position="282"/>
    </location>
</feature>
<dbReference type="HAMAP" id="MF_01690">
    <property type="entry name" value="DapE"/>
    <property type="match status" value="1"/>
</dbReference>
<evidence type="ECO:0000256" key="5">
    <source>
        <dbReference type="ARBA" id="ARBA00022391"/>
    </source>
</evidence>
<evidence type="ECO:0000256" key="11">
    <source>
        <dbReference type="ARBA" id="ARBA00023154"/>
    </source>
</evidence>
<sequence length="344" mass="38130">MSDTLKLLKQLIERPSITPHDAGCQDILIEHLTSTGFQYERLPFAEVSNLWAWHGKSSPLIIFAGHTDVVPPGDETQWMSPPFVPTEKNGYLYGRGAADMKSGLAAMVVAAQKFVKQYPDHNGTIGFIITSDEEGPAKNGTRKIVEHLQKKNIKMDYCIVGEASSNKALGDAIKIGRRGSLHGYLTIFGKQGHIAYPNLADNPIHRCFQAFDVLAKTTWDQGNDYFTPTSLQFYHIEADGGGANIIPAKLKAKFNFRFSPIHSPEILQKKFETILDQQQLKYEIQWNLSSQPFFSGNGKLAEITRETIKEICQRETESNTYGGTSDGQFLAAAGCEVVELGACQ</sequence>
<feature type="binding site" evidence="15">
    <location>
        <position position="99"/>
    </location>
    <ligand>
        <name>Zn(2+)</name>
        <dbReference type="ChEBI" id="CHEBI:29105"/>
        <label>2</label>
    </ligand>
</feature>
<comment type="subunit">
    <text evidence="3 15">Homodimer.</text>
</comment>
<keyword evidence="7 15" id="KW-0479">Metal-binding</keyword>
<dbReference type="PANTHER" id="PTHR43808">
    <property type="entry name" value="ACETYLORNITHINE DEACETYLASE"/>
    <property type="match status" value="1"/>
</dbReference>
<evidence type="ECO:0000256" key="10">
    <source>
        <dbReference type="ARBA" id="ARBA00022915"/>
    </source>
</evidence>
<dbReference type="NCBIfam" id="NF009557">
    <property type="entry name" value="PRK13009.1"/>
    <property type="match status" value="1"/>
</dbReference>
<dbReference type="CDD" id="cd03891">
    <property type="entry name" value="M20_DapE_proteobac"/>
    <property type="match status" value="1"/>
</dbReference>
<comment type="cofactor">
    <cofactor evidence="15">
        <name>Zn(2+)</name>
        <dbReference type="ChEBI" id="CHEBI:29105"/>
    </cofactor>
    <cofactor evidence="15">
        <name>Co(2+)</name>
        <dbReference type="ChEBI" id="CHEBI:48828"/>
    </cofactor>
    <text evidence="15">Binds 2 Zn(2+) or Co(2+) ions per subunit.</text>
</comment>
<dbReference type="EMBL" id="CP011126">
    <property type="protein sequence ID" value="AKQ33397.1"/>
    <property type="molecule type" value="Genomic_DNA"/>
</dbReference>
<dbReference type="SUPFAM" id="SSF55031">
    <property type="entry name" value="Bacterial exopeptidase dimerisation domain"/>
    <property type="match status" value="1"/>
</dbReference>
<feature type="binding site" evidence="15">
    <location>
        <position position="162"/>
    </location>
    <ligand>
        <name>Zn(2+)</name>
        <dbReference type="ChEBI" id="CHEBI:29105"/>
        <label>1</label>
    </ligand>
</feature>
<dbReference type="Proteomes" id="UP000063965">
    <property type="component" value="Chromosome"/>
</dbReference>
<evidence type="ECO:0000256" key="1">
    <source>
        <dbReference type="ARBA" id="ARBA00005130"/>
    </source>
</evidence>
<dbReference type="InterPro" id="IPR001261">
    <property type="entry name" value="ArgE/DapE_CS"/>
</dbReference>
<organism evidence="18 19">
    <name type="scientific">Candidatus Coxiella mudrowiae</name>
    <dbReference type="NCBI Taxonomy" id="2054173"/>
    <lineage>
        <taxon>Bacteria</taxon>
        <taxon>Pseudomonadati</taxon>
        <taxon>Pseudomonadota</taxon>
        <taxon>Gammaproteobacteria</taxon>
        <taxon>Legionellales</taxon>
        <taxon>Coxiellaceae</taxon>
        <taxon>Coxiella</taxon>
    </lineage>
</organism>
<comment type="similarity">
    <text evidence="2 15">Belongs to the peptidase M20A family. DapE subfamily.</text>
</comment>
<keyword evidence="6 15" id="KW-0028">Amino-acid biosynthesis</keyword>
<comment type="function">
    <text evidence="15">Catalyzes the hydrolysis of N-succinyl-L,L-diaminopimelic acid (SDAP), forming succinate and LL-2,6-diaminopimelate (DAP), an intermediate involved in the bacterial biosynthesis of lysine and meso-diaminopimelic acid, an essential component of bacterial cell walls.</text>
</comment>
<proteinExistence type="inferred from homology"/>
<dbReference type="InterPro" id="IPR050072">
    <property type="entry name" value="Peptidase_M20A"/>
</dbReference>
<keyword evidence="19" id="KW-1185">Reference proteome</keyword>
<evidence type="ECO:0000313" key="19">
    <source>
        <dbReference type="Proteomes" id="UP000063965"/>
    </source>
</evidence>
<dbReference type="PANTHER" id="PTHR43808:SF31">
    <property type="entry name" value="N-ACETYL-L-CITRULLINE DEACETYLASE"/>
    <property type="match status" value="1"/>
</dbReference>
<gene>
    <name evidence="15 18" type="primary">dapE</name>
    <name evidence="17" type="ORF">CleRT_04550</name>
    <name evidence="18" type="ORF">CleRT_05990</name>
</gene>
<feature type="binding site" evidence="15">
    <location>
        <position position="99"/>
    </location>
    <ligand>
        <name>Zn(2+)</name>
        <dbReference type="ChEBI" id="CHEBI:29105"/>
        <label>1</label>
    </ligand>
</feature>
<evidence type="ECO:0000256" key="13">
    <source>
        <dbReference type="ARBA" id="ARBA00031891"/>
    </source>
</evidence>
<comment type="catalytic activity">
    <reaction evidence="14 15">
        <text>N-succinyl-(2S,6S)-2,6-diaminopimelate + H2O = (2S,6S)-2,6-diaminopimelate + succinate</text>
        <dbReference type="Rhea" id="RHEA:22608"/>
        <dbReference type="ChEBI" id="CHEBI:15377"/>
        <dbReference type="ChEBI" id="CHEBI:30031"/>
        <dbReference type="ChEBI" id="CHEBI:57609"/>
        <dbReference type="ChEBI" id="CHEBI:58087"/>
        <dbReference type="EC" id="3.5.1.18"/>
    </reaction>
</comment>
<feature type="binding site" evidence="15">
    <location>
        <position position="134"/>
    </location>
    <ligand>
        <name>Zn(2+)</name>
        <dbReference type="ChEBI" id="CHEBI:29105"/>
        <label>2</label>
    </ligand>
</feature>
<evidence type="ECO:0000256" key="9">
    <source>
        <dbReference type="ARBA" id="ARBA00022833"/>
    </source>
</evidence>
<evidence type="ECO:0000256" key="8">
    <source>
        <dbReference type="ARBA" id="ARBA00022801"/>
    </source>
</evidence>
<accession>A0ABM5UUC6</accession>
<dbReference type="EC" id="3.5.1.18" evidence="4 15"/>
<evidence type="ECO:0000256" key="3">
    <source>
        <dbReference type="ARBA" id="ARBA00011738"/>
    </source>
</evidence>
<keyword evidence="11 15" id="KW-0457">Lysine biosynthesis</keyword>
<evidence type="ECO:0000256" key="7">
    <source>
        <dbReference type="ARBA" id="ARBA00022723"/>
    </source>
</evidence>
<keyword evidence="8 15" id="KW-0378">Hydrolase</keyword>
<dbReference type="InterPro" id="IPR005941">
    <property type="entry name" value="DapE_proteobac"/>
</dbReference>
<dbReference type="Pfam" id="PF07687">
    <property type="entry name" value="M20_dimer"/>
    <property type="match status" value="1"/>
</dbReference>
<dbReference type="Gene3D" id="3.40.630.10">
    <property type="entry name" value="Zn peptidases"/>
    <property type="match status" value="1"/>
</dbReference>
<comment type="caution">
    <text evidence="15">Lacks conserved residue(s) required for the propagation of feature annotation.</text>
</comment>
<dbReference type="Pfam" id="PF01546">
    <property type="entry name" value="Peptidase_M20"/>
    <property type="match status" value="1"/>
</dbReference>
<feature type="active site" evidence="15">
    <location>
        <position position="68"/>
    </location>
</feature>
<dbReference type="InterPro" id="IPR011650">
    <property type="entry name" value="Peptidase_M20_dimer"/>
</dbReference>
<dbReference type="Gene3D" id="3.30.70.360">
    <property type="match status" value="1"/>
</dbReference>
<dbReference type="PROSITE" id="PS00759">
    <property type="entry name" value="ARGE_DAPE_CPG2_2"/>
    <property type="match status" value="1"/>
</dbReference>
<evidence type="ECO:0000256" key="4">
    <source>
        <dbReference type="ARBA" id="ARBA00011921"/>
    </source>
</evidence>
<comment type="pathway">
    <text evidence="1 15">Amino-acid biosynthesis; L-lysine biosynthesis via DAP pathway; LL-2,6-diaminopimelate from (S)-tetrahydrodipicolinate (succinylase route): step 3/3.</text>
</comment>
<name>A0ABM5UUC6_9COXI</name>
<reference evidence="18 19" key="1">
    <citation type="journal article" date="2015" name="Genome Biol. Evol.">
        <title>Distinctive Genome Reduction Rates Revealed by Genomic Analyses of Two Coxiella-Like Endosymbionts in Ticks.</title>
        <authorList>
            <person name="Gottlieb Y."/>
            <person name="Lalzar I."/>
            <person name="Klasson L."/>
        </authorList>
    </citation>
    <scope>NUCLEOTIDE SEQUENCE [LARGE SCALE GENOMIC DNA]</scope>
    <source>
        <strain evidence="18 19">CRt</strain>
    </source>
</reference>
<keyword evidence="10 15" id="KW-0220">Diaminopimelate biosynthesis</keyword>
<evidence type="ECO:0000256" key="2">
    <source>
        <dbReference type="ARBA" id="ARBA00006746"/>
    </source>
</evidence>
<feature type="active site" description="Proton acceptor" evidence="15">
    <location>
        <position position="133"/>
    </location>
</feature>
<protein>
    <recommendedName>
        <fullName evidence="5 15">Succinyl-diaminopimelate desuccinylase</fullName>
        <shortName evidence="15">SDAP desuccinylase</shortName>
        <ecNumber evidence="4 15">3.5.1.18</ecNumber>
    </recommendedName>
    <alternativeName>
        <fullName evidence="13 15">N-succinyl-LL-2,6-diaminoheptanedioate amidohydrolase</fullName>
    </alternativeName>
</protein>
<evidence type="ECO:0000256" key="12">
    <source>
        <dbReference type="ARBA" id="ARBA00023285"/>
    </source>
</evidence>
<evidence type="ECO:0000256" key="15">
    <source>
        <dbReference type="HAMAP-Rule" id="MF_01690"/>
    </source>
</evidence>
<dbReference type="EMBL" id="CP011126">
    <property type="protein sequence ID" value="AKQ33484.1"/>
    <property type="molecule type" value="Genomic_DNA"/>
</dbReference>
<evidence type="ECO:0000313" key="18">
    <source>
        <dbReference type="EMBL" id="AKQ33484.1"/>
    </source>
</evidence>